<evidence type="ECO:0000256" key="5">
    <source>
        <dbReference type="ARBA" id="ARBA00023186"/>
    </source>
</evidence>
<dbReference type="PRINTS" id="PR01217">
    <property type="entry name" value="PRICHEXTENSN"/>
</dbReference>
<dbReference type="Proteomes" id="UP000199614">
    <property type="component" value="Unassembled WGS sequence"/>
</dbReference>
<dbReference type="InterPro" id="IPR018181">
    <property type="entry name" value="Heat_shock_70_CS"/>
</dbReference>
<dbReference type="InterPro" id="IPR013126">
    <property type="entry name" value="Hsp_70_fam"/>
</dbReference>
<keyword evidence="7" id="KW-0812">Transmembrane</keyword>
<dbReference type="Pfam" id="PF00012">
    <property type="entry name" value="HSP70"/>
    <property type="match status" value="2"/>
</dbReference>
<feature type="compositionally biased region" description="Low complexity" evidence="6">
    <location>
        <begin position="567"/>
        <end position="578"/>
    </location>
</feature>
<evidence type="ECO:0000313" key="9">
    <source>
        <dbReference type="Proteomes" id="UP000199614"/>
    </source>
</evidence>
<evidence type="ECO:0000313" key="8">
    <source>
        <dbReference type="EMBL" id="SFN87841.1"/>
    </source>
</evidence>
<organism evidence="8 9">
    <name type="scientific">Pseudonocardia ammonioxydans</name>
    <dbReference type="NCBI Taxonomy" id="260086"/>
    <lineage>
        <taxon>Bacteria</taxon>
        <taxon>Bacillati</taxon>
        <taxon>Actinomycetota</taxon>
        <taxon>Actinomycetes</taxon>
        <taxon>Pseudonocardiales</taxon>
        <taxon>Pseudonocardiaceae</taxon>
        <taxon>Pseudonocardia</taxon>
    </lineage>
</organism>
<protein>
    <submittedName>
        <fullName evidence="8">Hsp70 protein</fullName>
    </submittedName>
</protein>
<feature type="compositionally biased region" description="Low complexity" evidence="6">
    <location>
        <begin position="534"/>
        <end position="546"/>
    </location>
</feature>
<keyword evidence="5" id="KW-0143">Chaperone</keyword>
<sequence length="633" mass="65659">MQSSRSPVYLLGIDVGTTRSAAAVIRPGSPGPEMITLGDRSVDIPSVVYAAADGSLLFGEAAERRALTEPDRVAREFKRRIGDPTPIPLGEHAFTAEQLSALLTEHIVEVVSRMEGGPPERVAVSHPASWGSHKRDLFADALAERALTVTFLTEPQAAALHYTTNERVEAGATVAVYDLGGGTFDAAVVRKEAAGTTDTGGTVVGGTLFTLLGRPEGVEQLGGADFDQAVVDHVRDAVPQGFEGLDEADPDVLTQMARLRRDCREAKEALSADTEVSIPVWLGEVRTTVRLHRSDFEDRIRPKLEESVEALQQAIASAGLAASGPSVVLLVGGSSRVPLVAQLVSSELGRPVQVDADPKNAIGKGAVLALGPVDPETVTPSGTGPGLLAGGALGAAGAAAAGGASLAADPGPLPWESGDPVTERMPSDAPPTAFHGPQTAYLDGADADPPTDRIPVVPAAYGAPPEAGPGTAVYGYENHGYENYEYDGETTVAPEPSAARRSPAVLIGAGGVVAVLAVLGAVFFWPQDRNVSNATPELPAMPTTTEAPPPTTEEEEPVRQPERTQERTTTPRTTSEEVVPPPPPPPVPTTTPDEPEPTPDPTENPTTKPTTPAPTTSPDVTIPVEPSSKPAGP</sequence>
<dbReference type="PANTHER" id="PTHR45639:SF34">
    <property type="entry name" value="CHAPERONE PROTEIN DNAK"/>
    <property type="match status" value="1"/>
</dbReference>
<dbReference type="GO" id="GO:0140662">
    <property type="term" value="F:ATP-dependent protein folding chaperone"/>
    <property type="evidence" value="ECO:0007669"/>
    <property type="project" value="InterPro"/>
</dbReference>
<evidence type="ECO:0000256" key="6">
    <source>
        <dbReference type="SAM" id="MobiDB-lite"/>
    </source>
</evidence>
<dbReference type="STRING" id="260086.SAMN05216207_102365"/>
<keyword evidence="3" id="KW-0067">ATP-binding</keyword>
<evidence type="ECO:0000256" key="7">
    <source>
        <dbReference type="SAM" id="Phobius"/>
    </source>
</evidence>
<gene>
    <name evidence="8" type="ORF">SAMN05216207_102365</name>
</gene>
<feature type="region of interest" description="Disordered" evidence="6">
    <location>
        <begin position="531"/>
        <end position="633"/>
    </location>
</feature>
<dbReference type="EMBL" id="FOUY01000023">
    <property type="protein sequence ID" value="SFN87841.1"/>
    <property type="molecule type" value="Genomic_DNA"/>
</dbReference>
<feature type="compositionally biased region" description="Pro residues" evidence="6">
    <location>
        <begin position="579"/>
        <end position="589"/>
    </location>
</feature>
<keyword evidence="9" id="KW-1185">Reference proteome</keyword>
<dbReference type="SUPFAM" id="SSF53067">
    <property type="entry name" value="Actin-like ATPase domain"/>
    <property type="match status" value="2"/>
</dbReference>
<dbReference type="AlphaFoldDB" id="A0A1I5CMH7"/>
<accession>A0A1I5CMH7</accession>
<dbReference type="PROSITE" id="PS01036">
    <property type="entry name" value="HSP70_3"/>
    <property type="match status" value="1"/>
</dbReference>
<feature type="transmembrane region" description="Helical" evidence="7">
    <location>
        <begin position="504"/>
        <end position="525"/>
    </location>
</feature>
<keyword evidence="2" id="KW-0547">Nucleotide-binding</keyword>
<dbReference type="Gene3D" id="3.90.640.10">
    <property type="entry name" value="Actin, Chain A, domain 4"/>
    <property type="match status" value="1"/>
</dbReference>
<dbReference type="InterPro" id="IPR043129">
    <property type="entry name" value="ATPase_NBD"/>
</dbReference>
<evidence type="ECO:0000256" key="1">
    <source>
        <dbReference type="ARBA" id="ARBA00007381"/>
    </source>
</evidence>
<feature type="compositionally biased region" description="Basic and acidic residues" evidence="6">
    <location>
        <begin position="557"/>
        <end position="566"/>
    </location>
</feature>
<dbReference type="PANTHER" id="PTHR45639">
    <property type="entry name" value="HSC70CB, ISOFORM G-RELATED"/>
    <property type="match status" value="1"/>
</dbReference>
<keyword evidence="4" id="KW-0346">Stress response</keyword>
<keyword evidence="7" id="KW-0472">Membrane</keyword>
<dbReference type="GO" id="GO:0030968">
    <property type="term" value="P:endoplasmic reticulum unfolded protein response"/>
    <property type="evidence" value="ECO:0007669"/>
    <property type="project" value="TreeGrafter"/>
</dbReference>
<dbReference type="RefSeq" id="WP_245773681.1">
    <property type="nucleotide sequence ID" value="NZ_FOUY01000023.1"/>
</dbReference>
<evidence type="ECO:0000256" key="2">
    <source>
        <dbReference type="ARBA" id="ARBA00022741"/>
    </source>
</evidence>
<keyword evidence="7" id="KW-1133">Transmembrane helix</keyword>
<name>A0A1I5CMH7_PSUAM</name>
<evidence type="ECO:0000256" key="4">
    <source>
        <dbReference type="ARBA" id="ARBA00023016"/>
    </source>
</evidence>
<reference evidence="8 9" key="1">
    <citation type="submission" date="2016-10" db="EMBL/GenBank/DDBJ databases">
        <authorList>
            <person name="de Groot N.N."/>
        </authorList>
    </citation>
    <scope>NUCLEOTIDE SEQUENCE [LARGE SCALE GENOMIC DNA]</scope>
    <source>
        <strain evidence="8 9">CGMCC 4.1877</strain>
    </source>
</reference>
<dbReference type="Gene3D" id="3.30.420.40">
    <property type="match status" value="2"/>
</dbReference>
<proteinExistence type="inferred from homology"/>
<dbReference type="GO" id="GO:0005524">
    <property type="term" value="F:ATP binding"/>
    <property type="evidence" value="ECO:0007669"/>
    <property type="project" value="UniProtKB-KW"/>
</dbReference>
<feature type="compositionally biased region" description="Low complexity" evidence="6">
    <location>
        <begin position="601"/>
        <end position="621"/>
    </location>
</feature>
<evidence type="ECO:0000256" key="3">
    <source>
        <dbReference type="ARBA" id="ARBA00022840"/>
    </source>
</evidence>
<comment type="similarity">
    <text evidence="1">Belongs to the heat shock protein 70 family.</text>
</comment>